<dbReference type="RefSeq" id="XP_014154001.1">
    <property type="nucleotide sequence ID" value="XM_014298526.1"/>
</dbReference>
<dbReference type="AlphaFoldDB" id="A0A0L0FTX8"/>
<dbReference type="Proteomes" id="UP000054560">
    <property type="component" value="Unassembled WGS sequence"/>
</dbReference>
<accession>A0A0L0FTX8</accession>
<sequence length="436" mass="50590">MSAFTCDRTLSGANGGEYKYIWDSLVKFIYEGSGKLNGFIPKRSDRHEFVRILRLLNLCNEMANEVNSWNTVCEVKDAFLAKINARDDSKEPPHPLGIKPFPGGPKSHSGVPNWFDCKYVILDEFAMQSPKFVLCLIAKFWNAKVVLTGDPAYQLGHSSLKWMVITRNLELLNSAKVSRLPNISYYRYTTVRRFDTGDRINKLVARLMDIRTRLSEYTIISVSYQHFQIKSMLIQHFPEILIKRSEGLQLFYDSRESHMNYLISARRSCPYNVCTKWGRFYSEPTEDDNMPRLTESQRIRLRRNCNCSGMNIIQQVRDERPEDKVIYMAIKAYPAFNIAKDMVMSRTRMQQFVNSGVPQGTFVTCCGFTVHQFQGRTVEPPSTIIYHLTSGWEYTGEILDDTTRVQDLLHVLRLFYTFVSRCRRISQIFVIDDALE</sequence>
<evidence type="ECO:0000313" key="2">
    <source>
        <dbReference type="Proteomes" id="UP000054560"/>
    </source>
</evidence>
<protein>
    <submittedName>
        <fullName evidence="1">Uncharacterized protein</fullName>
    </submittedName>
</protein>
<dbReference type="GeneID" id="25908046"/>
<dbReference type="EMBL" id="KQ242201">
    <property type="protein sequence ID" value="KNC80099.1"/>
    <property type="molecule type" value="Genomic_DNA"/>
</dbReference>
<name>A0A0L0FTX8_9EUKA</name>
<organism evidence="1 2">
    <name type="scientific">Sphaeroforma arctica JP610</name>
    <dbReference type="NCBI Taxonomy" id="667725"/>
    <lineage>
        <taxon>Eukaryota</taxon>
        <taxon>Ichthyosporea</taxon>
        <taxon>Ichthyophonida</taxon>
        <taxon>Sphaeroforma</taxon>
    </lineage>
</organism>
<evidence type="ECO:0000313" key="1">
    <source>
        <dbReference type="EMBL" id="KNC80099.1"/>
    </source>
</evidence>
<keyword evidence="2" id="KW-1185">Reference proteome</keyword>
<reference evidence="1 2" key="1">
    <citation type="submission" date="2011-02" db="EMBL/GenBank/DDBJ databases">
        <title>The Genome Sequence of Sphaeroforma arctica JP610.</title>
        <authorList>
            <consortium name="The Broad Institute Genome Sequencing Platform"/>
            <person name="Russ C."/>
            <person name="Cuomo C."/>
            <person name="Young S.K."/>
            <person name="Zeng Q."/>
            <person name="Gargeya S."/>
            <person name="Alvarado L."/>
            <person name="Berlin A."/>
            <person name="Chapman S.B."/>
            <person name="Chen Z."/>
            <person name="Freedman E."/>
            <person name="Gellesch M."/>
            <person name="Goldberg J."/>
            <person name="Griggs A."/>
            <person name="Gujja S."/>
            <person name="Heilman E."/>
            <person name="Heiman D."/>
            <person name="Howarth C."/>
            <person name="Mehta T."/>
            <person name="Neiman D."/>
            <person name="Pearson M."/>
            <person name="Roberts A."/>
            <person name="Saif S."/>
            <person name="Shea T."/>
            <person name="Shenoy N."/>
            <person name="Sisk P."/>
            <person name="Stolte C."/>
            <person name="Sykes S."/>
            <person name="White J."/>
            <person name="Yandava C."/>
            <person name="Burger G."/>
            <person name="Gray M.W."/>
            <person name="Holland P.W.H."/>
            <person name="King N."/>
            <person name="Lang F.B.F."/>
            <person name="Roger A.J."/>
            <person name="Ruiz-Trillo I."/>
            <person name="Haas B."/>
            <person name="Nusbaum C."/>
            <person name="Birren B."/>
        </authorList>
    </citation>
    <scope>NUCLEOTIDE SEQUENCE [LARGE SCALE GENOMIC DNA]</scope>
    <source>
        <strain evidence="1 2">JP610</strain>
    </source>
</reference>
<gene>
    <name evidence="1" type="ORF">SARC_07542</name>
</gene>
<proteinExistence type="predicted"/>